<keyword evidence="2" id="KW-0472">Membrane</keyword>
<dbReference type="GeneID" id="28738922"/>
<name>A0A0N1HYF3_9EURO</name>
<proteinExistence type="predicted"/>
<feature type="transmembrane region" description="Helical" evidence="2">
    <location>
        <begin position="6"/>
        <end position="25"/>
    </location>
</feature>
<feature type="region of interest" description="Disordered" evidence="1">
    <location>
        <begin position="53"/>
        <end position="76"/>
    </location>
</feature>
<dbReference type="InterPro" id="IPR057394">
    <property type="entry name" value="PIGBOS1"/>
</dbReference>
<sequence length="76" mass="8008">MAGRWMANALTAGLVGVVSGVYIFGPIQEQVDIERKQKKLQAEQALGPGMIEIPASTIGTPADPPTDPQPARTKHG</sequence>
<keyword evidence="4" id="KW-1185">Reference proteome</keyword>
<keyword evidence="2" id="KW-0812">Transmembrane</keyword>
<dbReference type="VEuPathDB" id="FungiDB:AB675_6730"/>
<evidence type="ECO:0000256" key="2">
    <source>
        <dbReference type="SAM" id="Phobius"/>
    </source>
</evidence>
<organism evidence="3 4">
    <name type="scientific">Cyphellophora attinorum</name>
    <dbReference type="NCBI Taxonomy" id="1664694"/>
    <lineage>
        <taxon>Eukaryota</taxon>
        <taxon>Fungi</taxon>
        <taxon>Dikarya</taxon>
        <taxon>Ascomycota</taxon>
        <taxon>Pezizomycotina</taxon>
        <taxon>Eurotiomycetes</taxon>
        <taxon>Chaetothyriomycetidae</taxon>
        <taxon>Chaetothyriales</taxon>
        <taxon>Cyphellophoraceae</taxon>
        <taxon>Cyphellophora</taxon>
    </lineage>
</organism>
<reference evidence="3 4" key="1">
    <citation type="submission" date="2015-06" db="EMBL/GenBank/DDBJ databases">
        <title>Draft genome of the ant-associated black yeast Phialophora attae CBS 131958.</title>
        <authorList>
            <person name="Moreno L.F."/>
            <person name="Stielow B.J."/>
            <person name="de Hoog S."/>
            <person name="Vicente V.A."/>
            <person name="Weiss V.A."/>
            <person name="de Vries M."/>
            <person name="Cruz L.M."/>
            <person name="Souza E.M."/>
        </authorList>
    </citation>
    <scope>NUCLEOTIDE SEQUENCE [LARGE SCALE GENOMIC DNA]</scope>
    <source>
        <strain evidence="3 4">CBS 131958</strain>
    </source>
</reference>
<keyword evidence="2" id="KW-1133">Transmembrane helix</keyword>
<dbReference type="EMBL" id="LFJN01000005">
    <property type="protein sequence ID" value="KPI43445.1"/>
    <property type="molecule type" value="Genomic_DNA"/>
</dbReference>
<gene>
    <name evidence="3" type="ORF">AB675_6730</name>
</gene>
<dbReference type="AlphaFoldDB" id="A0A0N1HYF3"/>
<evidence type="ECO:0000313" key="3">
    <source>
        <dbReference type="EMBL" id="KPI43445.1"/>
    </source>
</evidence>
<dbReference type="Proteomes" id="UP000038010">
    <property type="component" value="Unassembled WGS sequence"/>
</dbReference>
<protein>
    <submittedName>
        <fullName evidence="3">Uncharacterized protein</fullName>
    </submittedName>
</protein>
<dbReference type="Pfam" id="PF23670">
    <property type="entry name" value="PIGBOS1"/>
    <property type="match status" value="1"/>
</dbReference>
<evidence type="ECO:0000313" key="4">
    <source>
        <dbReference type="Proteomes" id="UP000038010"/>
    </source>
</evidence>
<accession>A0A0N1HYF3</accession>
<comment type="caution">
    <text evidence="3">The sequence shown here is derived from an EMBL/GenBank/DDBJ whole genome shotgun (WGS) entry which is preliminary data.</text>
</comment>
<dbReference type="RefSeq" id="XP_018003408.1">
    <property type="nucleotide sequence ID" value="XM_018147042.1"/>
</dbReference>
<evidence type="ECO:0000256" key="1">
    <source>
        <dbReference type="SAM" id="MobiDB-lite"/>
    </source>
</evidence>
<dbReference type="OrthoDB" id="4093673at2759"/>